<reference evidence="1" key="1">
    <citation type="submission" date="2024-07" db="EMBL/GenBank/DDBJ databases">
        <title>Complete genome sequences of cellulolytic bacteria, Kitasatospora sp. CMC57 and Streptomyces sp. CMC78, isolated from Japanese agricultural soil.</title>
        <authorList>
            <person name="Hashimoto T."/>
            <person name="Ito M."/>
            <person name="Iwamoto M."/>
            <person name="Fukahori D."/>
            <person name="Shoda T."/>
            <person name="Sakoda M."/>
            <person name="Morohoshi T."/>
            <person name="Mitsuboshi M."/>
            <person name="Nishizawa T."/>
        </authorList>
    </citation>
    <scope>NUCLEOTIDE SEQUENCE</scope>
    <source>
        <strain evidence="1">CMC78</strain>
    </source>
</reference>
<accession>A0AB33K9P2</accession>
<dbReference type="AlphaFoldDB" id="A0AB33K9P2"/>
<sequence length="147" mass="16174">MPKRTPDNPLINPLTQPEVDNMLAVATELLEGFTWPSDGSGRPAWLPVSGAPVGGVEVSPDGTVRINGPHASNDQWLNKFSPGKGSYETFLKVGGLNYPRWMLMWAAMTGSPLDKIKDSGLTVERKDPTRHDHWDNFIRLAEPDPKA</sequence>
<proteinExistence type="predicted"/>
<protein>
    <submittedName>
        <fullName evidence="1">Uncharacterized protein</fullName>
    </submittedName>
</protein>
<gene>
    <name evidence="1" type="ORF">SCMC78_04580</name>
</gene>
<evidence type="ECO:0000313" key="1">
    <source>
        <dbReference type="EMBL" id="BFP50651.1"/>
    </source>
</evidence>
<name>A0AB33K9P2_9ACTN</name>
<dbReference type="EMBL" id="AP035884">
    <property type="protein sequence ID" value="BFP50651.1"/>
    <property type="molecule type" value="Genomic_DNA"/>
</dbReference>
<organism evidence="1">
    <name type="scientific">Streptomyces sp. CMC78</name>
    <dbReference type="NCBI Taxonomy" id="3231512"/>
    <lineage>
        <taxon>Bacteria</taxon>
        <taxon>Bacillati</taxon>
        <taxon>Actinomycetota</taxon>
        <taxon>Actinomycetes</taxon>
        <taxon>Kitasatosporales</taxon>
        <taxon>Streptomycetaceae</taxon>
        <taxon>Streptomyces</taxon>
    </lineage>
</organism>
<dbReference type="KEGG" id="stcm:SCMC78_04580"/>